<dbReference type="Proteomes" id="UP001265746">
    <property type="component" value="Unassembled WGS sequence"/>
</dbReference>
<dbReference type="AlphaFoldDB" id="A0AAD9W0N5"/>
<sequence>MSCPTNNTYRRYKQDTESMFTWLSDSLDKLGIAFDEKIEDVTIRSEHMLTLATVLVCYKMRLANLFTGLLELASQAHSAGVSMPYEIIFALEDALKVRRQYHSWYSNHVSENSSQDDHKRIENSNKAHAAFIDVLQYVHDLFAPAKTPVSQPLQSPAPDRKILEITNLFAKLETENMAEVDNSDDMVNLQSGARPAVKPSMVRRVRALTEDRLLELYCLLEDANKIRHYLRKKWAEYSTRKVDLQTTAVTTQMALESFLDVEDAFERKHGKVHEDEASKFDSEYGNIYMDLAFGELAPCLMESTETMSKKEKTAAIMRAHDIAKERCRKIKASAWHISDDLRNWNFQPAYYALQHMLAKGDEWVLKQSCRTPADRSDDLDAAMGFSRDNDRMHQNKFHTAAREFMDTCVDVYAGSLFFRQNQTACATADIITLMWAGPCDYSIGMVLYMQILHDIRTAKTESGQANIITQASDDYKKLGCELSNFSRRFFIPLQRSSRTFEELKASVELEQAWLEAKIPEGIGQLNNRKKKAVSTLSNFPLLVNPVLAGMFLFEQSYKRYRNRICMVNCKWSLVPFAHTMNWLAVADQNTTADFRKIWPDFYTSLGMIGPRPVWMGSGPPETLRNCRNRMLLAWGLPLTEFYQRMINGDIPRVEELIRRIAYNKTDRLSTELIETMLGGESSKRKNPKIFQKALREARKYTGQLLKIEFNQPVPLLEAVHANFDSQERINAKQRQIRKIVLSSTTVYGSGTTAKTPISKPKSHQEPDMLSYIDTFSRTVKAEMPRIMFPYDELSSICCDLACILLDGAHEAATTDLFDKASEGEGRDLFDKKDIAGCGAYSICSMVALATMFRERNEGWKKCSLEEFLLKLLDGQWEKSQHPKDELTRDFVEKCRDFGFLVPECATEALSSGEPPGAST</sequence>
<proteinExistence type="predicted"/>
<evidence type="ECO:0000313" key="2">
    <source>
        <dbReference type="EMBL" id="KAK2599302.1"/>
    </source>
</evidence>
<accession>A0AAD9W0N5</accession>
<dbReference type="PANTHER" id="PTHR38795">
    <property type="entry name" value="DUF6604 DOMAIN-CONTAINING PROTEIN"/>
    <property type="match status" value="1"/>
</dbReference>
<evidence type="ECO:0000313" key="3">
    <source>
        <dbReference type="Proteomes" id="UP001265746"/>
    </source>
</evidence>
<evidence type="ECO:0000259" key="1">
    <source>
        <dbReference type="Pfam" id="PF20253"/>
    </source>
</evidence>
<dbReference type="Pfam" id="PF20253">
    <property type="entry name" value="DUF6604"/>
    <property type="match status" value="1"/>
</dbReference>
<comment type="caution">
    <text evidence="2">The sequence shown here is derived from an EMBL/GenBank/DDBJ whole genome shotgun (WGS) entry which is preliminary data.</text>
</comment>
<dbReference type="EMBL" id="JAUJFL010000007">
    <property type="protein sequence ID" value="KAK2599302.1"/>
    <property type="molecule type" value="Genomic_DNA"/>
</dbReference>
<gene>
    <name evidence="2" type="ORF">N8I77_011071</name>
</gene>
<keyword evidence="3" id="KW-1185">Reference proteome</keyword>
<feature type="domain" description="DUF6604" evidence="1">
    <location>
        <begin position="10"/>
        <end position="265"/>
    </location>
</feature>
<organism evidence="2 3">
    <name type="scientific">Phomopsis amygdali</name>
    <name type="common">Fusicoccum amygdali</name>
    <dbReference type="NCBI Taxonomy" id="1214568"/>
    <lineage>
        <taxon>Eukaryota</taxon>
        <taxon>Fungi</taxon>
        <taxon>Dikarya</taxon>
        <taxon>Ascomycota</taxon>
        <taxon>Pezizomycotina</taxon>
        <taxon>Sordariomycetes</taxon>
        <taxon>Sordariomycetidae</taxon>
        <taxon>Diaporthales</taxon>
        <taxon>Diaporthaceae</taxon>
        <taxon>Diaporthe</taxon>
    </lineage>
</organism>
<protein>
    <recommendedName>
        <fullName evidence="1">DUF6604 domain-containing protein</fullName>
    </recommendedName>
</protein>
<dbReference type="InterPro" id="IPR046539">
    <property type="entry name" value="DUF6604"/>
</dbReference>
<name>A0AAD9W0N5_PHOAM</name>
<dbReference type="PANTHER" id="PTHR38795:SF1">
    <property type="entry name" value="DUF6604 DOMAIN-CONTAINING PROTEIN"/>
    <property type="match status" value="1"/>
</dbReference>
<reference evidence="2" key="1">
    <citation type="submission" date="2023-06" db="EMBL/GenBank/DDBJ databases">
        <authorList>
            <person name="Noh H."/>
        </authorList>
    </citation>
    <scope>NUCLEOTIDE SEQUENCE</scope>
    <source>
        <strain evidence="2">DUCC20226</strain>
    </source>
</reference>